<name>H2Y3D8_CIOIN</name>
<accession>H2Y3D8</accession>
<dbReference type="AlphaFoldDB" id="H2Y3D8"/>
<dbReference type="InParanoid" id="H2Y3D8"/>
<reference evidence="2" key="4">
    <citation type="submission" date="2025-09" db="UniProtKB">
        <authorList>
            <consortium name="Ensembl"/>
        </authorList>
    </citation>
    <scope>IDENTIFICATION</scope>
</reference>
<feature type="compositionally biased region" description="Basic and acidic residues" evidence="1">
    <location>
        <begin position="18"/>
        <end position="29"/>
    </location>
</feature>
<feature type="region of interest" description="Disordered" evidence="1">
    <location>
        <begin position="18"/>
        <end position="40"/>
    </location>
</feature>
<reference evidence="2" key="2">
    <citation type="journal article" date="2008" name="Genome Biol.">
        <title>Improved genome assembly and evidence-based global gene model set for the chordate Ciona intestinalis: new insight into intron and operon populations.</title>
        <authorList>
            <person name="Satou Y."/>
            <person name="Mineta K."/>
            <person name="Ogasawara M."/>
            <person name="Sasakura Y."/>
            <person name="Shoguchi E."/>
            <person name="Ueno K."/>
            <person name="Yamada L."/>
            <person name="Matsumoto J."/>
            <person name="Wasserscheid J."/>
            <person name="Dewar K."/>
            <person name="Wiley G.B."/>
            <person name="Macmil S.L."/>
            <person name="Roe B.A."/>
            <person name="Zeller R.W."/>
            <person name="Hastings K.E."/>
            <person name="Lemaire P."/>
            <person name="Lindquist E."/>
            <person name="Endo T."/>
            <person name="Hotta K."/>
            <person name="Inaba K."/>
        </authorList>
    </citation>
    <scope>NUCLEOTIDE SEQUENCE [LARGE SCALE GENOMIC DNA]</scope>
    <source>
        <strain evidence="2">wild type</strain>
    </source>
</reference>
<evidence type="ECO:0000313" key="2">
    <source>
        <dbReference type="Ensembl" id="ENSCINP00000036423.1"/>
    </source>
</evidence>
<reference evidence="3" key="1">
    <citation type="journal article" date="2002" name="Science">
        <title>The draft genome of Ciona intestinalis: insights into chordate and vertebrate origins.</title>
        <authorList>
            <person name="Dehal P."/>
            <person name="Satou Y."/>
            <person name="Campbell R.K."/>
            <person name="Chapman J."/>
            <person name="Degnan B."/>
            <person name="De Tomaso A."/>
            <person name="Davidson B."/>
            <person name="Di Gregorio A."/>
            <person name="Gelpke M."/>
            <person name="Goodstein D.M."/>
            <person name="Harafuji N."/>
            <person name="Hastings K.E."/>
            <person name="Ho I."/>
            <person name="Hotta K."/>
            <person name="Huang W."/>
            <person name="Kawashima T."/>
            <person name="Lemaire P."/>
            <person name="Martinez D."/>
            <person name="Meinertzhagen I.A."/>
            <person name="Necula S."/>
            <person name="Nonaka M."/>
            <person name="Putnam N."/>
            <person name="Rash S."/>
            <person name="Saiga H."/>
            <person name="Satake M."/>
            <person name="Terry A."/>
            <person name="Yamada L."/>
            <person name="Wang H.G."/>
            <person name="Awazu S."/>
            <person name="Azumi K."/>
            <person name="Boore J."/>
            <person name="Branno M."/>
            <person name="Chin-Bow S."/>
            <person name="DeSantis R."/>
            <person name="Doyle S."/>
            <person name="Francino P."/>
            <person name="Keys D.N."/>
            <person name="Haga S."/>
            <person name="Hayashi H."/>
            <person name="Hino K."/>
            <person name="Imai K.S."/>
            <person name="Inaba K."/>
            <person name="Kano S."/>
            <person name="Kobayashi K."/>
            <person name="Kobayashi M."/>
            <person name="Lee B.I."/>
            <person name="Makabe K.W."/>
            <person name="Manohar C."/>
            <person name="Matassi G."/>
            <person name="Medina M."/>
            <person name="Mochizuki Y."/>
            <person name="Mount S."/>
            <person name="Morishita T."/>
            <person name="Miura S."/>
            <person name="Nakayama A."/>
            <person name="Nishizaka S."/>
            <person name="Nomoto H."/>
            <person name="Ohta F."/>
            <person name="Oishi K."/>
            <person name="Rigoutsos I."/>
            <person name="Sano M."/>
            <person name="Sasaki A."/>
            <person name="Sasakura Y."/>
            <person name="Shoguchi E."/>
            <person name="Shin-i T."/>
            <person name="Spagnuolo A."/>
            <person name="Stainier D."/>
            <person name="Suzuki M.M."/>
            <person name="Tassy O."/>
            <person name="Takatori N."/>
            <person name="Tokuoka M."/>
            <person name="Yagi K."/>
            <person name="Yoshizaki F."/>
            <person name="Wada S."/>
            <person name="Zhang C."/>
            <person name="Hyatt P.D."/>
            <person name="Larimer F."/>
            <person name="Detter C."/>
            <person name="Doggett N."/>
            <person name="Glavina T."/>
            <person name="Hawkins T."/>
            <person name="Richardson P."/>
            <person name="Lucas S."/>
            <person name="Kohara Y."/>
            <person name="Levine M."/>
            <person name="Satoh N."/>
            <person name="Rokhsar D.S."/>
        </authorList>
    </citation>
    <scope>NUCLEOTIDE SEQUENCE [LARGE SCALE GENOMIC DNA]</scope>
</reference>
<organism evidence="2 3">
    <name type="scientific">Ciona intestinalis</name>
    <name type="common">Transparent sea squirt</name>
    <name type="synonym">Ascidia intestinalis</name>
    <dbReference type="NCBI Taxonomy" id="7719"/>
    <lineage>
        <taxon>Eukaryota</taxon>
        <taxon>Metazoa</taxon>
        <taxon>Chordata</taxon>
        <taxon>Tunicata</taxon>
        <taxon>Ascidiacea</taxon>
        <taxon>Phlebobranchia</taxon>
        <taxon>Cionidae</taxon>
        <taxon>Ciona</taxon>
    </lineage>
</organism>
<keyword evidence="3" id="KW-1185">Reference proteome</keyword>
<evidence type="ECO:0000313" key="3">
    <source>
        <dbReference type="Proteomes" id="UP000008144"/>
    </source>
</evidence>
<sequence>MLFYAGSSAERLSTICERSNKQEGEENHRPRLLSSSHRLL</sequence>
<dbReference type="Ensembl" id="ENSCINT00000035081.1">
    <property type="protein sequence ID" value="ENSCINP00000036423.1"/>
    <property type="gene ID" value="ENSCING00000020662.1"/>
</dbReference>
<protein>
    <submittedName>
        <fullName evidence="2">Uncharacterized protein</fullName>
    </submittedName>
</protein>
<reference evidence="2" key="3">
    <citation type="submission" date="2025-08" db="UniProtKB">
        <authorList>
            <consortium name="Ensembl"/>
        </authorList>
    </citation>
    <scope>IDENTIFICATION</scope>
</reference>
<evidence type="ECO:0000256" key="1">
    <source>
        <dbReference type="SAM" id="MobiDB-lite"/>
    </source>
</evidence>
<dbReference type="Proteomes" id="UP000008144">
    <property type="component" value="Chromosome 11"/>
</dbReference>
<dbReference type="EMBL" id="EAAA01000818">
    <property type="status" value="NOT_ANNOTATED_CDS"/>
    <property type="molecule type" value="Genomic_DNA"/>
</dbReference>
<dbReference type="HOGENOM" id="CLU_3299057_0_0_1"/>
<proteinExistence type="predicted"/>